<dbReference type="NCBIfam" id="TIGR04521">
    <property type="entry name" value="ECF_ATPase_2"/>
    <property type="match status" value="1"/>
</dbReference>
<gene>
    <name evidence="10" type="primary">ecfA2_24</name>
    <name evidence="10" type="ORF">SDC9_99067</name>
</gene>
<comment type="subcellular location">
    <subcellularLocation>
        <location evidence="1">Cell membrane</location>
        <topology evidence="1">Peripheral membrane protein</topology>
    </subcellularLocation>
</comment>
<dbReference type="AlphaFoldDB" id="A0A645AHX0"/>
<dbReference type="InterPro" id="IPR015856">
    <property type="entry name" value="ABC_transpr_CbiO/EcfA_su"/>
</dbReference>
<evidence type="ECO:0000256" key="8">
    <source>
        <dbReference type="ARBA" id="ARBA00023136"/>
    </source>
</evidence>
<proteinExistence type="inferred from homology"/>
<comment type="similarity">
    <text evidence="2">Belongs to the ABC transporter superfamily.</text>
</comment>
<evidence type="ECO:0000256" key="1">
    <source>
        <dbReference type="ARBA" id="ARBA00004202"/>
    </source>
</evidence>
<dbReference type="EMBL" id="VSSQ01013805">
    <property type="protein sequence ID" value="MPM52308.1"/>
    <property type="molecule type" value="Genomic_DNA"/>
</dbReference>
<keyword evidence="4" id="KW-1003">Cell membrane</keyword>
<dbReference type="InterPro" id="IPR017871">
    <property type="entry name" value="ABC_transporter-like_CS"/>
</dbReference>
<dbReference type="InterPro" id="IPR030946">
    <property type="entry name" value="EcfA2"/>
</dbReference>
<evidence type="ECO:0000256" key="5">
    <source>
        <dbReference type="ARBA" id="ARBA00022741"/>
    </source>
</evidence>
<dbReference type="InterPro" id="IPR050095">
    <property type="entry name" value="ECF_ABC_transporter_ATP-bd"/>
</dbReference>
<dbReference type="PROSITE" id="PS00211">
    <property type="entry name" value="ABC_TRANSPORTER_1"/>
    <property type="match status" value="1"/>
</dbReference>
<dbReference type="GO" id="GO:0042626">
    <property type="term" value="F:ATPase-coupled transmembrane transporter activity"/>
    <property type="evidence" value="ECO:0007669"/>
    <property type="project" value="TreeGrafter"/>
</dbReference>
<dbReference type="GO" id="GO:0016887">
    <property type="term" value="F:ATP hydrolysis activity"/>
    <property type="evidence" value="ECO:0007669"/>
    <property type="project" value="InterPro"/>
</dbReference>
<dbReference type="Pfam" id="PF00005">
    <property type="entry name" value="ABC_tran"/>
    <property type="match status" value="1"/>
</dbReference>
<comment type="caution">
    <text evidence="10">The sequence shown here is derived from an EMBL/GenBank/DDBJ whole genome shotgun (WGS) entry which is preliminary data.</text>
</comment>
<dbReference type="PROSITE" id="PS50893">
    <property type="entry name" value="ABC_TRANSPORTER_2"/>
    <property type="match status" value="1"/>
</dbReference>
<dbReference type="PANTHER" id="PTHR43553:SF27">
    <property type="entry name" value="ENERGY-COUPLING FACTOR TRANSPORTER ATP-BINDING PROTEIN ECFA2"/>
    <property type="match status" value="1"/>
</dbReference>
<dbReference type="FunFam" id="3.40.50.300:FF:000224">
    <property type="entry name" value="Energy-coupling factor transporter ATP-binding protein EcfA"/>
    <property type="match status" value="1"/>
</dbReference>
<dbReference type="GO" id="GO:0043190">
    <property type="term" value="C:ATP-binding cassette (ABC) transporter complex"/>
    <property type="evidence" value="ECO:0007669"/>
    <property type="project" value="TreeGrafter"/>
</dbReference>
<keyword evidence="7" id="KW-1278">Translocase</keyword>
<dbReference type="GO" id="GO:0005524">
    <property type="term" value="F:ATP binding"/>
    <property type="evidence" value="ECO:0007669"/>
    <property type="project" value="UniProtKB-KW"/>
</dbReference>
<evidence type="ECO:0000313" key="10">
    <source>
        <dbReference type="EMBL" id="MPM52308.1"/>
    </source>
</evidence>
<reference evidence="10" key="1">
    <citation type="submission" date="2019-08" db="EMBL/GenBank/DDBJ databases">
        <authorList>
            <person name="Kucharzyk K."/>
            <person name="Murdoch R.W."/>
            <person name="Higgins S."/>
            <person name="Loffler F."/>
        </authorList>
    </citation>
    <scope>NUCLEOTIDE SEQUENCE</scope>
</reference>
<dbReference type="SMART" id="SM00382">
    <property type="entry name" value="AAA"/>
    <property type="match status" value="1"/>
</dbReference>
<evidence type="ECO:0000256" key="2">
    <source>
        <dbReference type="ARBA" id="ARBA00005417"/>
    </source>
</evidence>
<dbReference type="CDD" id="cd03225">
    <property type="entry name" value="ABC_cobalt_CbiO_domain1"/>
    <property type="match status" value="1"/>
</dbReference>
<dbReference type="InterPro" id="IPR003593">
    <property type="entry name" value="AAA+_ATPase"/>
</dbReference>
<organism evidence="10">
    <name type="scientific">bioreactor metagenome</name>
    <dbReference type="NCBI Taxonomy" id="1076179"/>
    <lineage>
        <taxon>unclassified sequences</taxon>
        <taxon>metagenomes</taxon>
        <taxon>ecological metagenomes</taxon>
    </lineage>
</organism>
<evidence type="ECO:0000256" key="7">
    <source>
        <dbReference type="ARBA" id="ARBA00022967"/>
    </source>
</evidence>
<evidence type="ECO:0000256" key="3">
    <source>
        <dbReference type="ARBA" id="ARBA00022448"/>
    </source>
</evidence>
<keyword evidence="6 10" id="KW-0067">ATP-binding</keyword>
<dbReference type="Gene3D" id="3.40.50.300">
    <property type="entry name" value="P-loop containing nucleotide triphosphate hydrolases"/>
    <property type="match status" value="1"/>
</dbReference>
<dbReference type="SUPFAM" id="SSF52540">
    <property type="entry name" value="P-loop containing nucleoside triphosphate hydrolases"/>
    <property type="match status" value="1"/>
</dbReference>
<dbReference type="PANTHER" id="PTHR43553">
    <property type="entry name" value="HEAVY METAL TRANSPORTER"/>
    <property type="match status" value="1"/>
</dbReference>
<name>A0A645AHX0_9ZZZZ</name>
<keyword evidence="10" id="KW-0378">Hydrolase</keyword>
<evidence type="ECO:0000259" key="9">
    <source>
        <dbReference type="PROSITE" id="PS50893"/>
    </source>
</evidence>
<feature type="domain" description="ABC transporter" evidence="9">
    <location>
        <begin position="15"/>
        <end position="256"/>
    </location>
</feature>
<keyword evidence="5" id="KW-0547">Nucleotide-binding</keyword>
<accession>A0A645AHX0</accession>
<keyword evidence="3" id="KW-0813">Transport</keyword>
<evidence type="ECO:0000256" key="4">
    <source>
        <dbReference type="ARBA" id="ARBA00022475"/>
    </source>
</evidence>
<protein>
    <submittedName>
        <fullName evidence="10">Energy-coupling factor transporter ATP-binding protein EcfA2</fullName>
        <ecNumber evidence="10">3.6.3.-</ecNumber>
    </submittedName>
</protein>
<sequence length="298" mass="32957">MHLTIKDGANLDDIIRTEKLGHTYSIGTPFERVALKDVDFTAYRGEYLGVIGHTGSGKSTLIQHLNGLLKPTSGKVLFEGEDILSSKERTRAIRFQVGLVFQYPEYQLFEETVYQDIAFGPKNMKLDAKEIDRRVRTAAEFVGLGADTLDKSPFVLSGGQKRRVAIAGVIAMEPKVLVLDEPTAGLDPAAVESILQNIHDYHVAKNATIILVSHSMEEVARTVDRLVVVSEASIPLEGTPEQVFSHDVELRQMGLSVPQITRVFHRMRELGIDVDPSVYTIEQAKRAFLAAAERKGAM</sequence>
<dbReference type="EC" id="3.6.3.-" evidence="10"/>
<dbReference type="InterPro" id="IPR027417">
    <property type="entry name" value="P-loop_NTPase"/>
</dbReference>
<dbReference type="InterPro" id="IPR003439">
    <property type="entry name" value="ABC_transporter-like_ATP-bd"/>
</dbReference>
<evidence type="ECO:0000256" key="6">
    <source>
        <dbReference type="ARBA" id="ARBA00022840"/>
    </source>
</evidence>
<keyword evidence="8" id="KW-0472">Membrane</keyword>